<accession>A0A6J6JHQ9</accession>
<sequence>MDDNIESTAGADYTDRLRDRPGAAWKRFVPDPYRHNIRKLRLGRVLDIGCGIGRCLAFNDGNGVGLDHNATSVALCRERGLEAYTPDEFAERDRGIFDSLLVSHVLEHLDEDSGFELLARYLPLLAPDGRVVIITPQEAGQRSDPTHVRLVGPVEASRLLARLGLDAQSDRSFPFPRPVGRVFAYNETIVTAVLRG</sequence>
<evidence type="ECO:0000313" key="1">
    <source>
        <dbReference type="EMBL" id="CAB4636777.1"/>
    </source>
</evidence>
<dbReference type="AlphaFoldDB" id="A0A6J6JHQ9"/>
<organism evidence="1">
    <name type="scientific">freshwater metagenome</name>
    <dbReference type="NCBI Taxonomy" id="449393"/>
    <lineage>
        <taxon>unclassified sequences</taxon>
        <taxon>metagenomes</taxon>
        <taxon>ecological metagenomes</taxon>
    </lineage>
</organism>
<dbReference type="SUPFAM" id="SSF53335">
    <property type="entry name" value="S-adenosyl-L-methionine-dependent methyltransferases"/>
    <property type="match status" value="1"/>
</dbReference>
<dbReference type="InterPro" id="IPR029063">
    <property type="entry name" value="SAM-dependent_MTases_sf"/>
</dbReference>
<protein>
    <submittedName>
        <fullName evidence="1">Unannotated protein</fullName>
    </submittedName>
</protein>
<dbReference type="Gene3D" id="3.40.50.150">
    <property type="entry name" value="Vaccinia Virus protein VP39"/>
    <property type="match status" value="1"/>
</dbReference>
<reference evidence="1" key="1">
    <citation type="submission" date="2020-05" db="EMBL/GenBank/DDBJ databases">
        <authorList>
            <person name="Chiriac C."/>
            <person name="Salcher M."/>
            <person name="Ghai R."/>
            <person name="Kavagutti S V."/>
        </authorList>
    </citation>
    <scope>NUCLEOTIDE SEQUENCE</scope>
</reference>
<dbReference type="Pfam" id="PF13489">
    <property type="entry name" value="Methyltransf_23"/>
    <property type="match status" value="1"/>
</dbReference>
<gene>
    <name evidence="1" type="ORF">UFOPK2000_01073</name>
</gene>
<proteinExistence type="predicted"/>
<dbReference type="CDD" id="cd02440">
    <property type="entry name" value="AdoMet_MTases"/>
    <property type="match status" value="1"/>
</dbReference>
<name>A0A6J6JHQ9_9ZZZZ</name>
<dbReference type="EMBL" id="CAEZVK010000119">
    <property type="protein sequence ID" value="CAB4636777.1"/>
    <property type="molecule type" value="Genomic_DNA"/>
</dbReference>